<proteinExistence type="predicted"/>
<dbReference type="Proteomes" id="UP000076744">
    <property type="component" value="Unassembled WGS sequence"/>
</dbReference>
<evidence type="ECO:0000256" key="1">
    <source>
        <dbReference type="SAM" id="SignalP"/>
    </source>
</evidence>
<dbReference type="RefSeq" id="XP_018706004.1">
    <property type="nucleotide sequence ID" value="XM_018847115.1"/>
</dbReference>
<evidence type="ECO:0000313" key="3">
    <source>
        <dbReference type="Proteomes" id="UP000076744"/>
    </source>
</evidence>
<gene>
    <name evidence="2" type="ORF">ISF_03509</name>
</gene>
<dbReference type="OrthoDB" id="4940871at2759"/>
<name>A0A162LDM9_CORFA</name>
<dbReference type="GeneID" id="30019801"/>
<protein>
    <submittedName>
        <fullName evidence="2">Uncharacterized protein</fullName>
    </submittedName>
</protein>
<dbReference type="AlphaFoldDB" id="A0A162LDM9"/>
<feature type="signal peptide" evidence="1">
    <location>
        <begin position="1"/>
        <end position="16"/>
    </location>
</feature>
<feature type="chain" id="PRO_5007836939" evidence="1">
    <location>
        <begin position="17"/>
        <end position="194"/>
    </location>
</feature>
<keyword evidence="1" id="KW-0732">Signal</keyword>
<reference evidence="2 3" key="1">
    <citation type="journal article" date="2016" name="Genome Biol. Evol.">
        <title>Divergent and convergent evolution of fungal pathogenicity.</title>
        <authorList>
            <person name="Shang Y."/>
            <person name="Xiao G."/>
            <person name="Zheng P."/>
            <person name="Cen K."/>
            <person name="Zhan S."/>
            <person name="Wang C."/>
        </authorList>
    </citation>
    <scope>NUCLEOTIDE SEQUENCE [LARGE SCALE GENOMIC DNA]</scope>
    <source>
        <strain evidence="2 3">ARSEF 2679</strain>
    </source>
</reference>
<evidence type="ECO:0000313" key="2">
    <source>
        <dbReference type="EMBL" id="OAA69134.1"/>
    </source>
</evidence>
<dbReference type="EMBL" id="AZHB01000006">
    <property type="protein sequence ID" value="OAA69134.1"/>
    <property type="molecule type" value="Genomic_DNA"/>
</dbReference>
<keyword evidence="3" id="KW-1185">Reference proteome</keyword>
<sequence>MRYFTILAIPSILVAANDLGPRQTEQDPLTTLRANFCLEYHTRKCQEHIIECNHNKKYASIEECMPVEYPECIKDETSPCAQGIVQCITEFGGEEDAVQAVEDCITEKVMTAVDEDDEDGEDEEKKAATPEQVAACKKASAEYEVTSTVDNDCHVETEEDNSVERRAESAACKAAAEAFEQAWKTNNCETALGA</sequence>
<comment type="caution">
    <text evidence="2">The sequence shown here is derived from an EMBL/GenBank/DDBJ whole genome shotgun (WGS) entry which is preliminary data.</text>
</comment>
<accession>A0A162LDM9</accession>
<organism evidence="2 3">
    <name type="scientific">Cordyceps fumosorosea (strain ARSEF 2679)</name>
    <name type="common">Isaria fumosorosea</name>
    <dbReference type="NCBI Taxonomy" id="1081104"/>
    <lineage>
        <taxon>Eukaryota</taxon>
        <taxon>Fungi</taxon>
        <taxon>Dikarya</taxon>
        <taxon>Ascomycota</taxon>
        <taxon>Pezizomycotina</taxon>
        <taxon>Sordariomycetes</taxon>
        <taxon>Hypocreomycetidae</taxon>
        <taxon>Hypocreales</taxon>
        <taxon>Cordycipitaceae</taxon>
        <taxon>Cordyceps</taxon>
    </lineage>
</organism>